<evidence type="ECO:0000256" key="2">
    <source>
        <dbReference type="ARBA" id="ARBA00022487"/>
    </source>
</evidence>
<keyword evidence="6" id="KW-1185">Reference proteome</keyword>
<name>A0ABP8M5D4_9BACT</name>
<evidence type="ECO:0000313" key="6">
    <source>
        <dbReference type="Proteomes" id="UP001501508"/>
    </source>
</evidence>
<dbReference type="InterPro" id="IPR000952">
    <property type="entry name" value="AB_hydrolase_4_CS"/>
</dbReference>
<feature type="domain" description="AB hydrolase-1" evidence="4">
    <location>
        <begin position="64"/>
        <end position="303"/>
    </location>
</feature>
<dbReference type="Gene3D" id="3.40.50.1820">
    <property type="entry name" value="alpha/beta hydrolase"/>
    <property type="match status" value="1"/>
</dbReference>
<dbReference type="PANTHER" id="PTHR10794">
    <property type="entry name" value="ABHYDROLASE DOMAIN-CONTAINING PROTEIN"/>
    <property type="match status" value="1"/>
</dbReference>
<evidence type="ECO:0000256" key="3">
    <source>
        <dbReference type="ARBA" id="ARBA00022801"/>
    </source>
</evidence>
<evidence type="ECO:0000256" key="1">
    <source>
        <dbReference type="ARBA" id="ARBA00010884"/>
    </source>
</evidence>
<comment type="caution">
    <text evidence="5">The sequence shown here is derived from an EMBL/GenBank/DDBJ whole genome shotgun (WGS) entry which is preliminary data.</text>
</comment>
<comment type="similarity">
    <text evidence="1">Belongs to the AB hydrolase superfamily. AB hydrolase 4 family.</text>
</comment>
<keyword evidence="3 5" id="KW-0378">Hydrolase</keyword>
<protein>
    <submittedName>
        <fullName evidence="5">Alpha/beta fold hydrolase</fullName>
    </submittedName>
</protein>
<dbReference type="InterPro" id="IPR050960">
    <property type="entry name" value="AB_hydrolase_4_sf"/>
</dbReference>
<dbReference type="PANTHER" id="PTHR10794:SF94">
    <property type="entry name" value="ESTERASE YHET-RELATED"/>
    <property type="match status" value="1"/>
</dbReference>
<dbReference type="InterPro" id="IPR029058">
    <property type="entry name" value="AB_hydrolase_fold"/>
</dbReference>
<accession>A0ABP8M5D4</accession>
<organism evidence="5 6">
    <name type="scientific">Ravibacter arvi</name>
    <dbReference type="NCBI Taxonomy" id="2051041"/>
    <lineage>
        <taxon>Bacteria</taxon>
        <taxon>Pseudomonadati</taxon>
        <taxon>Bacteroidota</taxon>
        <taxon>Cytophagia</taxon>
        <taxon>Cytophagales</taxon>
        <taxon>Spirosomataceae</taxon>
        <taxon>Ravibacter</taxon>
    </lineage>
</organism>
<proteinExistence type="inferred from homology"/>
<dbReference type="SUPFAM" id="SSF53474">
    <property type="entry name" value="alpha/beta-Hydrolases"/>
    <property type="match status" value="1"/>
</dbReference>
<evidence type="ECO:0000313" key="5">
    <source>
        <dbReference type="EMBL" id="GAA4442714.1"/>
    </source>
</evidence>
<dbReference type="GO" id="GO:0016787">
    <property type="term" value="F:hydrolase activity"/>
    <property type="evidence" value="ECO:0007669"/>
    <property type="project" value="UniProtKB-KW"/>
</dbReference>
<dbReference type="RefSeq" id="WP_345030628.1">
    <property type="nucleotide sequence ID" value="NZ_BAABEY010000028.1"/>
</dbReference>
<evidence type="ECO:0000259" key="4">
    <source>
        <dbReference type="Pfam" id="PF00561"/>
    </source>
</evidence>
<gene>
    <name evidence="5" type="ORF">GCM10023091_29980</name>
</gene>
<keyword evidence="2" id="KW-0719">Serine esterase</keyword>
<sequence>MGVVRNPGFQTPLWLWNGHWQTVYPALFRTVEGVVYRRERLPTPDGDFLLLDWCEAGPQMDDKPLVILSHGFEGDSHRPYVKGMVKALRGAGFSCLAWNYRSCGGELNLTPGFYHSGATADLDLVIRHAIGTGYRQIALVGFSLGGNLTLKYLGESRLRPKEVAGAVCFSVPLDLEACSLHLDKPVNRIYQQRFLKSLKIKVEEKARAHPAHVDAAKLRYATSVYAFDDLYTGPLHGYEGAGDYYSSCSARYFLSTIDRPTLIVNAANDPMVPEYSLPLKELERLSKVNLWLSSQGGHCGFLQRGAKNGPYWSEKVATNFLVDLMK</sequence>
<dbReference type="PIRSF" id="PIRSF005211">
    <property type="entry name" value="Ab_hydro_YheT"/>
    <property type="match status" value="1"/>
</dbReference>
<dbReference type="Pfam" id="PF00561">
    <property type="entry name" value="Abhydrolase_1"/>
    <property type="match status" value="1"/>
</dbReference>
<dbReference type="EMBL" id="BAABEY010000028">
    <property type="protein sequence ID" value="GAA4442714.1"/>
    <property type="molecule type" value="Genomic_DNA"/>
</dbReference>
<dbReference type="InterPro" id="IPR012020">
    <property type="entry name" value="ABHD4"/>
</dbReference>
<dbReference type="InterPro" id="IPR000073">
    <property type="entry name" value="AB_hydrolase_1"/>
</dbReference>
<dbReference type="Proteomes" id="UP001501508">
    <property type="component" value="Unassembled WGS sequence"/>
</dbReference>
<reference evidence="6" key="1">
    <citation type="journal article" date="2019" name="Int. J. Syst. Evol. Microbiol.">
        <title>The Global Catalogue of Microorganisms (GCM) 10K type strain sequencing project: providing services to taxonomists for standard genome sequencing and annotation.</title>
        <authorList>
            <consortium name="The Broad Institute Genomics Platform"/>
            <consortium name="The Broad Institute Genome Sequencing Center for Infectious Disease"/>
            <person name="Wu L."/>
            <person name="Ma J."/>
        </authorList>
    </citation>
    <scope>NUCLEOTIDE SEQUENCE [LARGE SCALE GENOMIC DNA]</scope>
    <source>
        <strain evidence="6">JCM 31920</strain>
    </source>
</reference>
<dbReference type="PROSITE" id="PS01133">
    <property type="entry name" value="UPF0017"/>
    <property type="match status" value="1"/>
</dbReference>